<evidence type="ECO:0000256" key="6">
    <source>
        <dbReference type="ARBA" id="ARBA00022705"/>
    </source>
</evidence>
<evidence type="ECO:0000256" key="2">
    <source>
        <dbReference type="ARBA" id="ARBA00010752"/>
    </source>
</evidence>
<dbReference type="SMART" id="SM00480">
    <property type="entry name" value="POL3Bc"/>
    <property type="match status" value="1"/>
</dbReference>
<evidence type="ECO:0000256" key="7">
    <source>
        <dbReference type="ARBA" id="ARBA00022932"/>
    </source>
</evidence>
<feature type="domain" description="DNA polymerase III beta sliding clamp N-terminal" evidence="10">
    <location>
        <begin position="1"/>
        <end position="118"/>
    </location>
</feature>
<dbReference type="InterPro" id="IPR022635">
    <property type="entry name" value="DNA_polIII_beta_C"/>
</dbReference>
<evidence type="ECO:0000256" key="8">
    <source>
        <dbReference type="ARBA" id="ARBA00023125"/>
    </source>
</evidence>
<evidence type="ECO:0000313" key="13">
    <source>
        <dbReference type="EMBL" id="OGF28288.1"/>
    </source>
</evidence>
<feature type="domain" description="DNA polymerase III beta sliding clamp central" evidence="11">
    <location>
        <begin position="128"/>
        <end position="253"/>
    </location>
</feature>
<dbReference type="GO" id="GO:0003677">
    <property type="term" value="F:DNA binding"/>
    <property type="evidence" value="ECO:0007669"/>
    <property type="project" value="UniProtKB-UniRule"/>
</dbReference>
<dbReference type="EMBL" id="MFGC01000013">
    <property type="protein sequence ID" value="OGF28288.1"/>
    <property type="molecule type" value="Genomic_DNA"/>
</dbReference>
<accession>A0A1F5SNK7</accession>
<evidence type="ECO:0000256" key="5">
    <source>
        <dbReference type="ARBA" id="ARBA00022695"/>
    </source>
</evidence>
<evidence type="ECO:0000256" key="9">
    <source>
        <dbReference type="PIRNR" id="PIRNR000804"/>
    </source>
</evidence>
<dbReference type="InterPro" id="IPR046938">
    <property type="entry name" value="DNA_clamp_sf"/>
</dbReference>
<feature type="domain" description="DNA polymerase III beta sliding clamp C-terminal" evidence="12">
    <location>
        <begin position="255"/>
        <end position="379"/>
    </location>
</feature>
<comment type="similarity">
    <text evidence="2 9">Belongs to the beta sliding clamp family.</text>
</comment>
<evidence type="ECO:0000259" key="11">
    <source>
        <dbReference type="Pfam" id="PF02767"/>
    </source>
</evidence>
<dbReference type="GO" id="GO:0005737">
    <property type="term" value="C:cytoplasm"/>
    <property type="evidence" value="ECO:0007669"/>
    <property type="project" value="UniProtKB-SubCell"/>
</dbReference>
<dbReference type="InterPro" id="IPR001001">
    <property type="entry name" value="DNA_polIII_beta"/>
</dbReference>
<dbReference type="CDD" id="cd00140">
    <property type="entry name" value="beta_clamp"/>
    <property type="match status" value="1"/>
</dbReference>
<sequence>MKFSCTKENIKQGLSNVAHIAGKNVNLPILSNVLIKASENTLQLIATDLEIGVQANIRGKVEAPGEFTVQAKLLLDYINLLPNERIDFELQENELKITCKNYKTKIKGENPEDYPVIPQVEEKNVYSIDFSEFKRGVAEVLFSVANNETRIELSGVYVEFNQNSIVLAATDSYRLAERKLSYKNKNEHEERKVIIPAKTLQEVIRFSFGGSEDVLSHEHAAAVVNIFLSDNQILFSYDDIKLVSRVIEGQYPDYRQIIPNAEQKKTSASFNRQELIRAIKASSLFSKNNVNDVNLDFSGGQNKVVVSSLNAQSGESVIEVSAGVDGPDTGIVLNYRYLLDGLSILDCENVVLEVMDASTPCVLKADGRSDYLYIIMPIRQ</sequence>
<dbReference type="Pfam" id="PF02767">
    <property type="entry name" value="DNA_pol3_beta_2"/>
    <property type="match status" value="1"/>
</dbReference>
<dbReference type="InterPro" id="IPR022634">
    <property type="entry name" value="DNA_polIII_beta_N"/>
</dbReference>
<dbReference type="Proteomes" id="UP000178925">
    <property type="component" value="Unassembled WGS sequence"/>
</dbReference>
<dbReference type="AlphaFoldDB" id="A0A1F5SNK7"/>
<dbReference type="Pfam" id="PF00712">
    <property type="entry name" value="DNA_pol3_beta"/>
    <property type="match status" value="1"/>
</dbReference>
<evidence type="ECO:0000256" key="1">
    <source>
        <dbReference type="ARBA" id="ARBA00004496"/>
    </source>
</evidence>
<evidence type="ECO:0000256" key="3">
    <source>
        <dbReference type="ARBA" id="ARBA00022490"/>
    </source>
</evidence>
<protein>
    <recommendedName>
        <fullName evidence="9">Beta sliding clamp</fullName>
    </recommendedName>
</protein>
<dbReference type="Pfam" id="PF02768">
    <property type="entry name" value="DNA_pol3_beta_3"/>
    <property type="match status" value="1"/>
</dbReference>
<evidence type="ECO:0000259" key="12">
    <source>
        <dbReference type="Pfam" id="PF02768"/>
    </source>
</evidence>
<keyword evidence="8" id="KW-0238">DNA-binding</keyword>
<reference evidence="13 14" key="1">
    <citation type="journal article" date="2016" name="Nat. Commun.">
        <title>Thousands of microbial genomes shed light on interconnected biogeochemical processes in an aquifer system.</title>
        <authorList>
            <person name="Anantharaman K."/>
            <person name="Brown C.T."/>
            <person name="Hug L.A."/>
            <person name="Sharon I."/>
            <person name="Castelle C.J."/>
            <person name="Probst A.J."/>
            <person name="Thomas B.C."/>
            <person name="Singh A."/>
            <person name="Wilkins M.J."/>
            <person name="Karaoz U."/>
            <person name="Brodie E.L."/>
            <person name="Williams K.H."/>
            <person name="Hubbard S.S."/>
            <person name="Banfield J.F."/>
        </authorList>
    </citation>
    <scope>NUCLEOTIDE SEQUENCE [LARGE SCALE GENOMIC DNA]</scope>
</reference>
<evidence type="ECO:0000259" key="10">
    <source>
        <dbReference type="Pfam" id="PF00712"/>
    </source>
</evidence>
<comment type="caution">
    <text evidence="13">The sequence shown here is derived from an EMBL/GenBank/DDBJ whole genome shotgun (WGS) entry which is preliminary data.</text>
</comment>
<gene>
    <name evidence="13" type="ORF">A2242_00695</name>
</gene>
<dbReference type="GO" id="GO:0008408">
    <property type="term" value="F:3'-5' exonuclease activity"/>
    <property type="evidence" value="ECO:0007669"/>
    <property type="project" value="InterPro"/>
</dbReference>
<keyword evidence="7 9" id="KW-0239">DNA-directed DNA polymerase</keyword>
<dbReference type="Gene3D" id="3.10.150.10">
    <property type="entry name" value="DNA Polymerase III, subunit A, domain 2"/>
    <property type="match status" value="1"/>
</dbReference>
<comment type="subunit">
    <text evidence="9">Forms a ring-shaped head-to-tail homodimer around DNA.</text>
</comment>
<keyword evidence="6 9" id="KW-0235">DNA replication</keyword>
<dbReference type="STRING" id="1797995.A2242_00695"/>
<comment type="function">
    <text evidence="9">Confers DNA tethering and processivity to DNA polymerases and other proteins. Acts as a clamp, forming a ring around DNA (a reaction catalyzed by the clamp-loading complex) which diffuses in an ATP-independent manner freely and bidirectionally along dsDNA. Initially characterized for its ability to contact the catalytic subunit of DNA polymerase III (Pol III), a complex, multichain enzyme responsible for most of the replicative synthesis in bacteria; Pol III exhibits 3'-5' exonuclease proofreading activity. The beta chain is required for initiation of replication as well as for processivity of DNA replication.</text>
</comment>
<dbReference type="SUPFAM" id="SSF55979">
    <property type="entry name" value="DNA clamp"/>
    <property type="match status" value="3"/>
</dbReference>
<keyword evidence="4 9" id="KW-0808">Transferase</keyword>
<dbReference type="InterPro" id="IPR022637">
    <property type="entry name" value="DNA_polIII_beta_cen"/>
</dbReference>
<dbReference type="GO" id="GO:0003887">
    <property type="term" value="F:DNA-directed DNA polymerase activity"/>
    <property type="evidence" value="ECO:0007669"/>
    <property type="project" value="UniProtKB-UniRule"/>
</dbReference>
<dbReference type="PANTHER" id="PTHR30478">
    <property type="entry name" value="DNA POLYMERASE III SUBUNIT BETA"/>
    <property type="match status" value="1"/>
</dbReference>
<dbReference type="GO" id="GO:0009360">
    <property type="term" value="C:DNA polymerase III complex"/>
    <property type="evidence" value="ECO:0007669"/>
    <property type="project" value="InterPro"/>
</dbReference>
<dbReference type="GO" id="GO:0006271">
    <property type="term" value="P:DNA strand elongation involved in DNA replication"/>
    <property type="evidence" value="ECO:0007669"/>
    <property type="project" value="TreeGrafter"/>
</dbReference>
<organism evidence="13 14">
    <name type="scientific">Candidatus Falkowbacteria bacterium RIFOXYA2_FULL_47_9</name>
    <dbReference type="NCBI Taxonomy" id="1797995"/>
    <lineage>
        <taxon>Bacteria</taxon>
        <taxon>Candidatus Falkowiibacteriota</taxon>
    </lineage>
</organism>
<keyword evidence="3 9" id="KW-0963">Cytoplasm</keyword>
<evidence type="ECO:0000313" key="14">
    <source>
        <dbReference type="Proteomes" id="UP000178925"/>
    </source>
</evidence>
<name>A0A1F5SNK7_9BACT</name>
<dbReference type="Gene3D" id="3.70.10.10">
    <property type="match status" value="1"/>
</dbReference>
<proteinExistence type="inferred from homology"/>
<comment type="subcellular location">
    <subcellularLocation>
        <location evidence="1 9">Cytoplasm</location>
    </subcellularLocation>
</comment>
<evidence type="ECO:0000256" key="4">
    <source>
        <dbReference type="ARBA" id="ARBA00022679"/>
    </source>
</evidence>
<dbReference type="NCBIfam" id="TIGR00663">
    <property type="entry name" value="dnan"/>
    <property type="match status" value="1"/>
</dbReference>
<dbReference type="PANTHER" id="PTHR30478:SF0">
    <property type="entry name" value="BETA SLIDING CLAMP"/>
    <property type="match status" value="1"/>
</dbReference>
<keyword evidence="5 9" id="KW-0548">Nucleotidyltransferase</keyword>
<dbReference type="PIRSF" id="PIRSF000804">
    <property type="entry name" value="DNA_pol_III_b"/>
    <property type="match status" value="1"/>
</dbReference>